<dbReference type="InterPro" id="IPR008030">
    <property type="entry name" value="NmrA-like"/>
</dbReference>
<feature type="domain" description="NmrA-like" evidence="3">
    <location>
        <begin position="11"/>
        <end position="239"/>
    </location>
</feature>
<keyword evidence="2" id="KW-0560">Oxidoreductase</keyword>
<dbReference type="Proteomes" id="UP000076727">
    <property type="component" value="Unassembled WGS sequence"/>
</dbReference>
<dbReference type="Gene3D" id="3.40.50.720">
    <property type="entry name" value="NAD(P)-binding Rossmann-like Domain"/>
    <property type="match status" value="1"/>
</dbReference>
<dbReference type="GO" id="GO:0016491">
    <property type="term" value="F:oxidoreductase activity"/>
    <property type="evidence" value="ECO:0007669"/>
    <property type="project" value="UniProtKB-KW"/>
</dbReference>
<dbReference type="InterPro" id="IPR051609">
    <property type="entry name" value="NmrA/Isoflavone_reductase-like"/>
</dbReference>
<proteinExistence type="predicted"/>
<gene>
    <name evidence="4" type="ORF">DAEQUDRAFT_699070</name>
</gene>
<reference evidence="4 5" key="1">
    <citation type="journal article" date="2016" name="Mol. Biol. Evol.">
        <title>Comparative Genomics of Early-Diverging Mushroom-Forming Fungi Provides Insights into the Origins of Lignocellulose Decay Capabilities.</title>
        <authorList>
            <person name="Nagy L.G."/>
            <person name="Riley R."/>
            <person name="Tritt A."/>
            <person name="Adam C."/>
            <person name="Daum C."/>
            <person name="Floudas D."/>
            <person name="Sun H."/>
            <person name="Yadav J.S."/>
            <person name="Pangilinan J."/>
            <person name="Larsson K.H."/>
            <person name="Matsuura K."/>
            <person name="Barry K."/>
            <person name="Labutti K."/>
            <person name="Kuo R."/>
            <person name="Ohm R.A."/>
            <person name="Bhattacharya S.S."/>
            <person name="Shirouzu T."/>
            <person name="Yoshinaga Y."/>
            <person name="Martin F.M."/>
            <person name="Grigoriev I.V."/>
            <person name="Hibbett D.S."/>
        </authorList>
    </citation>
    <scope>NUCLEOTIDE SEQUENCE [LARGE SCALE GENOMIC DNA]</scope>
    <source>
        <strain evidence="4 5">L-15889</strain>
    </source>
</reference>
<dbReference type="PANTHER" id="PTHR47706">
    <property type="entry name" value="NMRA-LIKE FAMILY PROTEIN"/>
    <property type="match status" value="1"/>
</dbReference>
<keyword evidence="1" id="KW-0521">NADP</keyword>
<dbReference type="AlphaFoldDB" id="A0A165LBA7"/>
<sequence>MSAKLSHSSYTVALVGGTGLLGKEVANVFLTSYKPFFSRIIVTARDTTTAGAKALAEKGAELVPISPVDPLGSLTKAFEGVDVVINLVADKPCDFKDAIAEAAIKSGAKVYFPSEFGADHRINDFPGWDDTLWLWKGQHDRKYRQLGAGKTKVIALYTGLFLEFFISPLFGFAADAILTPVGSPDAKTALTSRTDIARALAELTLLSLNPETASSVPDDVRIAGSNTSWRQIIVIVQKVRDELNVEPRGEIKVQGTDLNAFREKLRKEQLEKPQPHPIEHIRALIGEEKLDFSSKNDNELVNPGESIWKWKTVEDLVRERGGKWMTVEEIVIGI</sequence>
<organism evidence="4 5">
    <name type="scientific">Daedalea quercina L-15889</name>
    <dbReference type="NCBI Taxonomy" id="1314783"/>
    <lineage>
        <taxon>Eukaryota</taxon>
        <taxon>Fungi</taxon>
        <taxon>Dikarya</taxon>
        <taxon>Basidiomycota</taxon>
        <taxon>Agaricomycotina</taxon>
        <taxon>Agaricomycetes</taxon>
        <taxon>Polyporales</taxon>
        <taxon>Fomitopsis</taxon>
    </lineage>
</organism>
<evidence type="ECO:0000259" key="3">
    <source>
        <dbReference type="Pfam" id="PF05368"/>
    </source>
</evidence>
<dbReference type="PANTHER" id="PTHR47706:SF9">
    <property type="entry name" value="NMRA-LIKE DOMAIN-CONTAINING PROTEIN-RELATED"/>
    <property type="match status" value="1"/>
</dbReference>
<accession>A0A165LBA7</accession>
<keyword evidence="5" id="KW-1185">Reference proteome</keyword>
<evidence type="ECO:0000256" key="1">
    <source>
        <dbReference type="ARBA" id="ARBA00022857"/>
    </source>
</evidence>
<evidence type="ECO:0000313" key="4">
    <source>
        <dbReference type="EMBL" id="KZT64191.1"/>
    </source>
</evidence>
<dbReference type="SUPFAM" id="SSF51735">
    <property type="entry name" value="NAD(P)-binding Rossmann-fold domains"/>
    <property type="match status" value="1"/>
</dbReference>
<dbReference type="OrthoDB" id="5283654at2759"/>
<dbReference type="EMBL" id="KV429137">
    <property type="protein sequence ID" value="KZT64191.1"/>
    <property type="molecule type" value="Genomic_DNA"/>
</dbReference>
<dbReference type="InterPro" id="IPR036291">
    <property type="entry name" value="NAD(P)-bd_dom_sf"/>
</dbReference>
<name>A0A165LBA7_9APHY</name>
<evidence type="ECO:0000256" key="2">
    <source>
        <dbReference type="ARBA" id="ARBA00023002"/>
    </source>
</evidence>
<protein>
    <submittedName>
        <fullName evidence="4">NAD(P)-binding protein</fullName>
    </submittedName>
</protein>
<evidence type="ECO:0000313" key="5">
    <source>
        <dbReference type="Proteomes" id="UP000076727"/>
    </source>
</evidence>
<dbReference type="Pfam" id="PF05368">
    <property type="entry name" value="NmrA"/>
    <property type="match status" value="1"/>
</dbReference>
<dbReference type="STRING" id="1314783.A0A165LBA7"/>